<accession>A0AAN6XTQ7</accession>
<proteinExistence type="predicted"/>
<keyword evidence="2" id="KW-1185">Reference proteome</keyword>
<gene>
    <name evidence="1" type="ORF">QBC37DRAFT_393410</name>
</gene>
<name>A0AAN6XTQ7_9PEZI</name>
<protein>
    <submittedName>
        <fullName evidence="1">Uncharacterized protein</fullName>
    </submittedName>
</protein>
<reference evidence="1" key="1">
    <citation type="journal article" date="2023" name="Mol. Phylogenet. Evol.">
        <title>Genome-scale phylogeny and comparative genomics of the fungal order Sordariales.</title>
        <authorList>
            <person name="Hensen N."/>
            <person name="Bonometti L."/>
            <person name="Westerberg I."/>
            <person name="Brannstrom I.O."/>
            <person name="Guillou S."/>
            <person name="Cros-Aarteil S."/>
            <person name="Calhoun S."/>
            <person name="Haridas S."/>
            <person name="Kuo A."/>
            <person name="Mondo S."/>
            <person name="Pangilinan J."/>
            <person name="Riley R."/>
            <person name="LaButti K."/>
            <person name="Andreopoulos B."/>
            <person name="Lipzen A."/>
            <person name="Chen C."/>
            <person name="Yan M."/>
            <person name="Daum C."/>
            <person name="Ng V."/>
            <person name="Clum A."/>
            <person name="Steindorff A."/>
            <person name="Ohm R.A."/>
            <person name="Martin F."/>
            <person name="Silar P."/>
            <person name="Natvig D.O."/>
            <person name="Lalanne C."/>
            <person name="Gautier V."/>
            <person name="Ament-Velasquez S.L."/>
            <person name="Kruys A."/>
            <person name="Hutchinson M.I."/>
            <person name="Powell A.J."/>
            <person name="Barry K."/>
            <person name="Miller A.N."/>
            <person name="Grigoriev I.V."/>
            <person name="Debuchy R."/>
            <person name="Gladieux P."/>
            <person name="Hiltunen Thoren M."/>
            <person name="Johannesson H."/>
        </authorList>
    </citation>
    <scope>NUCLEOTIDE SEQUENCE</scope>
    <source>
        <strain evidence="1">PSN293</strain>
    </source>
</reference>
<reference evidence="1" key="2">
    <citation type="submission" date="2023-05" db="EMBL/GenBank/DDBJ databases">
        <authorList>
            <consortium name="Lawrence Berkeley National Laboratory"/>
            <person name="Steindorff A."/>
            <person name="Hensen N."/>
            <person name="Bonometti L."/>
            <person name="Westerberg I."/>
            <person name="Brannstrom I.O."/>
            <person name="Guillou S."/>
            <person name="Cros-Aarteil S."/>
            <person name="Calhoun S."/>
            <person name="Haridas S."/>
            <person name="Kuo A."/>
            <person name="Mondo S."/>
            <person name="Pangilinan J."/>
            <person name="Riley R."/>
            <person name="Labutti K."/>
            <person name="Andreopoulos B."/>
            <person name="Lipzen A."/>
            <person name="Chen C."/>
            <person name="Yanf M."/>
            <person name="Daum C."/>
            <person name="Ng V."/>
            <person name="Clum A."/>
            <person name="Ohm R."/>
            <person name="Martin F."/>
            <person name="Silar P."/>
            <person name="Natvig D."/>
            <person name="Lalanne C."/>
            <person name="Gautier V."/>
            <person name="Ament-Velasquez S.L."/>
            <person name="Kruys A."/>
            <person name="Hutchinson M.I."/>
            <person name="Powell A.J."/>
            <person name="Barry K."/>
            <person name="Miller A.N."/>
            <person name="Grigoriev I.V."/>
            <person name="Debuchy R."/>
            <person name="Gladieux P."/>
            <person name="Thoren M.H."/>
            <person name="Johannesson H."/>
        </authorList>
    </citation>
    <scope>NUCLEOTIDE SEQUENCE</scope>
    <source>
        <strain evidence="1">PSN293</strain>
    </source>
</reference>
<sequence length="289" mass="31174">MSQRPGQITGPMLWVVPRYPETPGSIMRLGSILTDPADLESSLNLDAIPPIPAESKRDASAAVKRHVDAELRISDSFLAKAVPAIAALFNTELGASAGAGRERNVSTSVDAVDVRATVFIPSKEYMDEALRHKRVQEYARKGAFGKSLYVVVGTATAGQLSVREGKSAGRSIEASAVAALPGGLGEAEATFERRRDAGTETEFEVDEACDFAYRVREFFYSKLRGRLDDKGNFTDSALFGRDGDKSGGGDDGVVFIPTFEWFEDEDPETRDLFTFEVTDDVSSSSPASA</sequence>
<dbReference type="EMBL" id="MU858391">
    <property type="protein sequence ID" value="KAK4206534.1"/>
    <property type="molecule type" value="Genomic_DNA"/>
</dbReference>
<evidence type="ECO:0000313" key="2">
    <source>
        <dbReference type="Proteomes" id="UP001301769"/>
    </source>
</evidence>
<dbReference type="AlphaFoldDB" id="A0AAN6XTQ7"/>
<organism evidence="1 2">
    <name type="scientific">Rhypophila decipiens</name>
    <dbReference type="NCBI Taxonomy" id="261697"/>
    <lineage>
        <taxon>Eukaryota</taxon>
        <taxon>Fungi</taxon>
        <taxon>Dikarya</taxon>
        <taxon>Ascomycota</taxon>
        <taxon>Pezizomycotina</taxon>
        <taxon>Sordariomycetes</taxon>
        <taxon>Sordariomycetidae</taxon>
        <taxon>Sordariales</taxon>
        <taxon>Naviculisporaceae</taxon>
        <taxon>Rhypophila</taxon>
    </lineage>
</organism>
<dbReference type="Proteomes" id="UP001301769">
    <property type="component" value="Unassembled WGS sequence"/>
</dbReference>
<evidence type="ECO:0000313" key="1">
    <source>
        <dbReference type="EMBL" id="KAK4206534.1"/>
    </source>
</evidence>
<comment type="caution">
    <text evidence="1">The sequence shown here is derived from an EMBL/GenBank/DDBJ whole genome shotgun (WGS) entry which is preliminary data.</text>
</comment>